<dbReference type="RefSeq" id="XP_060668629.1">
    <property type="nucleotide sequence ID" value="XM_060812646.1"/>
</dbReference>
<evidence type="ECO:0000313" key="3">
    <source>
        <dbReference type="RefSeq" id="XP_060668629.1"/>
    </source>
</evidence>
<dbReference type="SUPFAM" id="SSF52283">
    <property type="entry name" value="Formate/glycerate dehydrogenase catalytic domain-like"/>
    <property type="match status" value="1"/>
</dbReference>
<keyword evidence="2" id="KW-1185">Reference proteome</keyword>
<reference evidence="3" key="1">
    <citation type="submission" date="2025-08" db="UniProtKB">
        <authorList>
            <consortium name="RefSeq"/>
        </authorList>
    </citation>
    <scope>IDENTIFICATION</scope>
    <source>
        <tissue evidence="3">Seedling</tissue>
    </source>
</reference>
<keyword evidence="1" id="KW-0560">Oxidoreductase</keyword>
<evidence type="ECO:0000313" key="2">
    <source>
        <dbReference type="Proteomes" id="UP001652623"/>
    </source>
</evidence>
<dbReference type="GeneID" id="107432627"/>
<dbReference type="InterPro" id="IPR036291">
    <property type="entry name" value="NAD(P)-bd_dom_sf"/>
</dbReference>
<accession>A0ABM3ZVW7</accession>
<sequence length="137" mass="14810">MGVPALFLDQFLSTHASSVQAMLSSANGPLVTAQILLMLPLLRVIVTTSAGLDHVDLLANAGKVFSEDVADMAVVMFSERFRLPIDFQLGGKRVGTVGLGSIGLEVAKRLEAFWLQHLTQLQEGKTECLVSFPFQHS</sequence>
<gene>
    <name evidence="3" type="primary">LOC107432627</name>
</gene>
<dbReference type="PANTHER" id="PTHR10996">
    <property type="entry name" value="2-HYDROXYACID DEHYDROGENASE-RELATED"/>
    <property type="match status" value="1"/>
</dbReference>
<dbReference type="InterPro" id="IPR050223">
    <property type="entry name" value="D-isomer_2-hydroxyacid_DH"/>
</dbReference>
<dbReference type="SUPFAM" id="SSF51735">
    <property type="entry name" value="NAD(P)-binding Rossmann-fold domains"/>
    <property type="match status" value="1"/>
</dbReference>
<protein>
    <submittedName>
        <fullName evidence="3">Glyoxylate/hydroxypyruvate reductase HPR3-like</fullName>
    </submittedName>
</protein>
<name>A0ABM3ZVW7_ZIZJJ</name>
<dbReference type="Proteomes" id="UP001652623">
    <property type="component" value="Chromosome 11"/>
</dbReference>
<organism evidence="2 3">
    <name type="scientific">Ziziphus jujuba</name>
    <name type="common">Chinese jujube</name>
    <name type="synonym">Ziziphus sativa</name>
    <dbReference type="NCBI Taxonomy" id="326968"/>
    <lineage>
        <taxon>Eukaryota</taxon>
        <taxon>Viridiplantae</taxon>
        <taxon>Streptophyta</taxon>
        <taxon>Embryophyta</taxon>
        <taxon>Tracheophyta</taxon>
        <taxon>Spermatophyta</taxon>
        <taxon>Magnoliopsida</taxon>
        <taxon>eudicotyledons</taxon>
        <taxon>Gunneridae</taxon>
        <taxon>Pentapetalae</taxon>
        <taxon>rosids</taxon>
        <taxon>fabids</taxon>
        <taxon>Rosales</taxon>
        <taxon>Rhamnaceae</taxon>
        <taxon>Paliureae</taxon>
        <taxon>Ziziphus</taxon>
    </lineage>
</organism>
<dbReference type="PANTHER" id="PTHR10996:SF179">
    <property type="entry name" value="D-ISOMER SPECIFIC 2-HYDROXYACID DEHYDROGENASE FAMILY PROTEIN-RELATED"/>
    <property type="match status" value="1"/>
</dbReference>
<dbReference type="Gene3D" id="3.40.50.720">
    <property type="entry name" value="NAD(P)-binding Rossmann-like Domain"/>
    <property type="match status" value="2"/>
</dbReference>
<evidence type="ECO:0000256" key="1">
    <source>
        <dbReference type="ARBA" id="ARBA00023002"/>
    </source>
</evidence>
<proteinExistence type="predicted"/>